<protein>
    <submittedName>
        <fullName evidence="1">Denn domain-containing protein 5b isoform x4</fullName>
    </submittedName>
</protein>
<evidence type="ECO:0000313" key="1">
    <source>
        <dbReference type="EMBL" id="JAR98134.1"/>
    </source>
</evidence>
<proteinExistence type="predicted"/>
<feature type="non-terminal residue" evidence="1">
    <location>
        <position position="1"/>
    </location>
</feature>
<sequence length="54" mass="6147">KVKARTFGRQRTIGCSAAEKLKPFAGFNCSNKLEFVEKLLKDCKQKPKGCWSRN</sequence>
<dbReference type="AlphaFoldDB" id="A0A161M2D5"/>
<dbReference type="EMBL" id="GEMB01005177">
    <property type="protein sequence ID" value="JAR98134.1"/>
    <property type="molecule type" value="Transcribed_RNA"/>
</dbReference>
<reference evidence="1" key="1">
    <citation type="submission" date="2016-04" db="EMBL/GenBank/DDBJ databases">
        <authorList>
            <person name="Calderon-Fernandez G.M.Sr."/>
        </authorList>
    </citation>
    <scope>NUCLEOTIDE SEQUENCE</scope>
    <source>
        <strain evidence="1">Int1</strain>
        <tissue evidence="1">Integument</tissue>
    </source>
</reference>
<name>A0A161M2D5_TRIIF</name>
<accession>A0A161M2D5</accession>
<organism evidence="1">
    <name type="scientific">Triatoma infestans</name>
    <name type="common">Assassin bug</name>
    <dbReference type="NCBI Taxonomy" id="30076"/>
    <lineage>
        <taxon>Eukaryota</taxon>
        <taxon>Metazoa</taxon>
        <taxon>Ecdysozoa</taxon>
        <taxon>Arthropoda</taxon>
        <taxon>Hexapoda</taxon>
        <taxon>Insecta</taxon>
        <taxon>Pterygota</taxon>
        <taxon>Neoptera</taxon>
        <taxon>Paraneoptera</taxon>
        <taxon>Hemiptera</taxon>
        <taxon>Heteroptera</taxon>
        <taxon>Panheteroptera</taxon>
        <taxon>Cimicomorpha</taxon>
        <taxon>Reduviidae</taxon>
        <taxon>Triatominae</taxon>
        <taxon>Triatoma</taxon>
    </lineage>
</organism>
<reference evidence="1" key="2">
    <citation type="journal article" date="2017" name="J. Med. Entomol.">
        <title>Transcriptome Analysis of the Triatoma infestans (Hemiptera: Reduviidae) Integument.</title>
        <authorList>
            <person name="Calderon-Fernandez G.M."/>
            <person name="Moriconi D.E."/>
            <person name="Dulbecco A.B."/>
            <person name="Juarez M.P."/>
        </authorList>
    </citation>
    <scope>NUCLEOTIDE SEQUENCE</scope>
    <source>
        <strain evidence="1">Int1</strain>
        <tissue evidence="1">Integument</tissue>
    </source>
</reference>